<dbReference type="AlphaFoldDB" id="A0AAQ3Y357"/>
<dbReference type="Pfam" id="PF03235">
    <property type="entry name" value="GmrSD_N"/>
    <property type="match status" value="2"/>
</dbReference>
<feature type="domain" description="GmrSD restriction endonucleases N-terminal" evidence="1">
    <location>
        <begin position="425"/>
        <end position="582"/>
    </location>
</feature>
<evidence type="ECO:0000313" key="3">
    <source>
        <dbReference type="Proteomes" id="UP000195141"/>
    </source>
</evidence>
<reference evidence="2" key="2">
    <citation type="submission" date="2024-03" db="EMBL/GenBank/DDBJ databases">
        <title>The Genome Sequence of Enterococcus sp. DIV0242b.</title>
        <authorList>
            <consortium name="The Broad Institute Genomics Platform"/>
            <consortium name="The Broad Institute Microbial Omics Core"/>
            <consortium name="The Broad Institute Genomic Center for Infectious Diseases"/>
            <person name="Earl A."/>
            <person name="Manson A."/>
            <person name="Gilmore M."/>
            <person name="Schwartman J."/>
            <person name="Shea T."/>
            <person name="Abouelleil A."/>
            <person name="Cao P."/>
            <person name="Chapman S."/>
            <person name="Cusick C."/>
            <person name="Young S."/>
            <person name="Neafsey D."/>
            <person name="Nusbaum C."/>
            <person name="Birren B."/>
        </authorList>
    </citation>
    <scope>NUCLEOTIDE SEQUENCE</scope>
    <source>
        <strain evidence="2">9E7_DIV0242</strain>
    </source>
</reference>
<dbReference type="PANTHER" id="PTHR39639">
    <property type="entry name" value="CHROMOSOME 16, WHOLE GENOME SHOTGUN SEQUENCE"/>
    <property type="match status" value="1"/>
</dbReference>
<dbReference type="RefSeq" id="WP_339101819.1">
    <property type="nucleotide sequence ID" value="NZ_CP147247.1"/>
</dbReference>
<dbReference type="PANTHER" id="PTHR39639:SF1">
    <property type="entry name" value="DUF262 DOMAIN-CONTAINING PROTEIN"/>
    <property type="match status" value="1"/>
</dbReference>
<protein>
    <recommendedName>
        <fullName evidence="1">GmrSD restriction endonucleases N-terminal domain-containing protein</fullName>
    </recommendedName>
</protein>
<feature type="domain" description="GmrSD restriction endonucleases N-terminal" evidence="1">
    <location>
        <begin position="37"/>
        <end position="183"/>
    </location>
</feature>
<gene>
    <name evidence="2" type="ORF">A5888_004111</name>
</gene>
<keyword evidence="3" id="KW-1185">Reference proteome</keyword>
<dbReference type="EMBL" id="CP147247">
    <property type="protein sequence ID" value="WYJ92338.1"/>
    <property type="molecule type" value="Genomic_DNA"/>
</dbReference>
<evidence type="ECO:0000313" key="2">
    <source>
        <dbReference type="EMBL" id="WYJ92338.1"/>
    </source>
</evidence>
<reference evidence="2" key="1">
    <citation type="submission" date="2017-05" db="EMBL/GenBank/DDBJ databases">
        <authorList>
            <consortium name="The Broad Institute Genomics Platform"/>
            <consortium name="The Broad Institute Genomic Center for Infectious Diseases"/>
            <person name="Earl A."/>
            <person name="Manson A."/>
            <person name="Schwartman J."/>
            <person name="Gilmore M."/>
            <person name="Abouelleil A."/>
            <person name="Cao P."/>
            <person name="Chapman S."/>
            <person name="Cusick C."/>
            <person name="Shea T."/>
            <person name="Young S."/>
            <person name="Neafsey D."/>
            <person name="Nusbaum C."/>
            <person name="Birren B."/>
        </authorList>
    </citation>
    <scope>NUCLEOTIDE SEQUENCE</scope>
    <source>
        <strain evidence="2">9E7_DIV0242</strain>
    </source>
</reference>
<sequence>MERNDLDVKDIDEIMRENLKIDDDVKSVRSIFLNERSRKRIDYKPYFQREYVWDKEKATYFIESIILGTEIPPIVFFKVKNISEVIDGRQRYETIYRFISDKLVLEKKGLKTLKSLAGKKFSELTPEIRETFKETKIRTLNFSVVNEPNLDEASEDKIKKEIFRRYNSGISPLKKHEIDRAEYIDDRLTIILKNELENDQLLFENMKILFLPKRSEKIRKRDQINVLLSKIRTLLVLPKLPMINYASQNSKNEVIQDFYYYFFDDANYNDEIVKIREIISRILKLKKYIENHGKFHFFNLQFYETCYWGISVLDQNEIKINDIDLKNLAELIFKSNDDRLIWKDIEEEYRAIELIFDPNNTYFRQSIVSRYTFMKNSLEMLFPVDLEINLKNKELFPKVINSKDIQNDQFKKYKLHKVDPYSVTIYDILDDIKRNKFLIRPEYQRSETGNANTSSYLLESVLLGIKIPPLFIFNRKDKVKEVIDGQQRLLTFLGFLGESYINENGEEEFSKKHKFKLSNLKIMSELNGKNIDTIDIRDSLVQAEESYKDKILDFPLSVVEIDEEQNESFDKIDLFLRLNTKPYPIAKNSFEMWNAYIRKDLTQKIKSIAINYKEIILRRSNKRMKNEEMITSLAYLDYETKTSSEDISALLNIYIRNNRVCARIKGKGKITKLLKEITGTEITEFFESINSVNLFFEKVDYLIDHKEKEFIKLFSILKKSNSSLRSDQNFYFLWIMLRNLPLDKIKENKQQYLSLLLENNQYLQNFYSEEIGDVELLIDRISMK</sequence>
<dbReference type="InterPro" id="IPR004919">
    <property type="entry name" value="GmrSD_N"/>
</dbReference>
<evidence type="ECO:0000259" key="1">
    <source>
        <dbReference type="Pfam" id="PF03235"/>
    </source>
</evidence>
<dbReference type="Proteomes" id="UP000195141">
    <property type="component" value="Chromosome"/>
</dbReference>
<name>A0AAQ3Y357_9ENTE</name>
<accession>A0AAQ3Y357</accession>
<proteinExistence type="predicted"/>
<organism evidence="2 3">
    <name type="scientific">Candidatus Enterococcus clewellii</name>
    <dbReference type="NCBI Taxonomy" id="1834193"/>
    <lineage>
        <taxon>Bacteria</taxon>
        <taxon>Bacillati</taxon>
        <taxon>Bacillota</taxon>
        <taxon>Bacilli</taxon>
        <taxon>Lactobacillales</taxon>
        <taxon>Enterococcaceae</taxon>
        <taxon>Enterococcus</taxon>
    </lineage>
</organism>